<keyword evidence="5 8" id="KW-0413">Isomerase</keyword>
<comment type="catalytic activity">
    <reaction evidence="1">
        <text>[protein]-peptidylproline (omega=180) = [protein]-peptidylproline (omega=0)</text>
        <dbReference type="Rhea" id="RHEA:16237"/>
        <dbReference type="Rhea" id="RHEA-COMP:10747"/>
        <dbReference type="Rhea" id="RHEA-COMP:10748"/>
        <dbReference type="ChEBI" id="CHEBI:83833"/>
        <dbReference type="ChEBI" id="CHEBI:83834"/>
        <dbReference type="EC" id="5.2.1.8"/>
    </reaction>
</comment>
<evidence type="ECO:0000256" key="6">
    <source>
        <dbReference type="SAM" id="SignalP"/>
    </source>
</evidence>
<dbReference type="Proteomes" id="UP000198781">
    <property type="component" value="Unassembled WGS sequence"/>
</dbReference>
<dbReference type="PROSITE" id="PS50198">
    <property type="entry name" value="PPIC_PPIASE_2"/>
    <property type="match status" value="1"/>
</dbReference>
<keyword evidence="4 5" id="KW-0697">Rotamase</keyword>
<dbReference type="SUPFAM" id="SSF54534">
    <property type="entry name" value="FKBP-like"/>
    <property type="match status" value="1"/>
</dbReference>
<evidence type="ECO:0000313" key="9">
    <source>
        <dbReference type="Proteomes" id="UP000198781"/>
    </source>
</evidence>
<evidence type="ECO:0000313" key="8">
    <source>
        <dbReference type="EMBL" id="SDE27013.1"/>
    </source>
</evidence>
<evidence type="ECO:0000259" key="7">
    <source>
        <dbReference type="PROSITE" id="PS50198"/>
    </source>
</evidence>
<dbReference type="OrthoDB" id="9769613at2"/>
<feature type="domain" description="PpiC" evidence="7">
    <location>
        <begin position="148"/>
        <end position="244"/>
    </location>
</feature>
<reference evidence="8 9" key="1">
    <citation type="submission" date="2016-10" db="EMBL/GenBank/DDBJ databases">
        <authorList>
            <person name="de Groot N.N."/>
        </authorList>
    </citation>
    <scope>NUCLEOTIDE SEQUENCE [LARGE SCALE GENOMIC DNA]</scope>
    <source>
        <strain evidence="8 9">DSM 16619</strain>
    </source>
</reference>
<dbReference type="InterPro" id="IPR000297">
    <property type="entry name" value="PPIase_PpiC"/>
</dbReference>
<evidence type="ECO:0000256" key="3">
    <source>
        <dbReference type="ARBA" id="ARBA00013194"/>
    </source>
</evidence>
<protein>
    <recommendedName>
        <fullName evidence="3">peptidylprolyl isomerase</fullName>
        <ecNumber evidence="3">5.2.1.8</ecNumber>
    </recommendedName>
</protein>
<keyword evidence="9" id="KW-1185">Reference proteome</keyword>
<dbReference type="PANTHER" id="PTHR47245">
    <property type="entry name" value="PEPTIDYLPROLYL ISOMERASE"/>
    <property type="match status" value="1"/>
</dbReference>
<dbReference type="Pfam" id="PF13616">
    <property type="entry name" value="Rotamase_3"/>
    <property type="match status" value="1"/>
</dbReference>
<sequence length="306" mass="33234">MHSVFAPSFLLRSAALVVALHAGSTALAAGADLPLVKGGKNVITTLDVEADAEQRIPPDSRAQVLSRSSAVTQIVGNLYARRAMADKAEAEGLAKDPEVAAAVRMARDKALSDAWLAKLDAAHTPSDAIAEPLARNIYQAKPERFKTAEQVQIRHILIGGTEAESRAQAEKTLEELKAGADFAQMARDRSTDKRSGAKGGDLGFFERGRMLPEFEAIAFSLQKPGDLSEIVKTQYGYHILQLQDRKPVSTKPFAEVREELMNEVRNNVRQEARAAEAQKLQQDMTLDAPAISKFAADHATQLKPIN</sequence>
<dbReference type="EC" id="5.2.1.8" evidence="3"/>
<evidence type="ECO:0000256" key="4">
    <source>
        <dbReference type="ARBA" id="ARBA00023110"/>
    </source>
</evidence>
<evidence type="ECO:0000256" key="2">
    <source>
        <dbReference type="ARBA" id="ARBA00007656"/>
    </source>
</evidence>
<organism evidence="8 9">
    <name type="scientific">Paracidovorax valerianellae</name>
    <dbReference type="NCBI Taxonomy" id="187868"/>
    <lineage>
        <taxon>Bacteria</taxon>
        <taxon>Pseudomonadati</taxon>
        <taxon>Pseudomonadota</taxon>
        <taxon>Betaproteobacteria</taxon>
        <taxon>Burkholderiales</taxon>
        <taxon>Comamonadaceae</taxon>
        <taxon>Paracidovorax</taxon>
    </lineage>
</organism>
<feature type="signal peptide" evidence="6">
    <location>
        <begin position="1"/>
        <end position="28"/>
    </location>
</feature>
<dbReference type="PANTHER" id="PTHR47245:SF2">
    <property type="entry name" value="PEPTIDYL-PROLYL CIS-TRANS ISOMERASE HP_0175-RELATED"/>
    <property type="match status" value="1"/>
</dbReference>
<dbReference type="GO" id="GO:0003755">
    <property type="term" value="F:peptidyl-prolyl cis-trans isomerase activity"/>
    <property type="evidence" value="ECO:0007669"/>
    <property type="project" value="UniProtKB-KW"/>
</dbReference>
<evidence type="ECO:0000256" key="1">
    <source>
        <dbReference type="ARBA" id="ARBA00000971"/>
    </source>
</evidence>
<name>A0A1G7BJ61_9BURK</name>
<dbReference type="AlphaFoldDB" id="A0A1G7BJ61"/>
<evidence type="ECO:0000256" key="5">
    <source>
        <dbReference type="PROSITE-ProRule" id="PRU00278"/>
    </source>
</evidence>
<proteinExistence type="inferred from homology"/>
<dbReference type="InterPro" id="IPR050245">
    <property type="entry name" value="PrsA_foldase"/>
</dbReference>
<dbReference type="EMBL" id="FMZC01000014">
    <property type="protein sequence ID" value="SDE27013.1"/>
    <property type="molecule type" value="Genomic_DNA"/>
</dbReference>
<gene>
    <name evidence="8" type="ORF">SAMN05192589_11488</name>
</gene>
<feature type="chain" id="PRO_5011701020" description="peptidylprolyl isomerase" evidence="6">
    <location>
        <begin position="29"/>
        <end position="306"/>
    </location>
</feature>
<comment type="similarity">
    <text evidence="2">Belongs to the PpiC/parvulin rotamase family.</text>
</comment>
<dbReference type="STRING" id="187868.SAMN05192589_11488"/>
<keyword evidence="6" id="KW-0732">Signal</keyword>
<accession>A0A1G7BJ61</accession>
<dbReference type="Gene3D" id="3.10.50.40">
    <property type="match status" value="1"/>
</dbReference>
<dbReference type="InterPro" id="IPR046357">
    <property type="entry name" value="PPIase_dom_sf"/>
</dbReference>